<sequence>MERQEETRKGVVYHKLGRPPLKGKALFGGILRGKKKATRRSDRQAEYYGERMEGIELQPPFQPGNDVEMLDALEEEFGAGNSAQLRLDPIIVDQPHISLPFRGEMTRWQKRVSQVVCGFKKGDELKMDTLQLSTSVHVWMTSIPPEFRVPPHSPHSEMVCEETDAIVVAFGVTTPPATTPVETLQSVILPLQYSGTTQNTAVLVEDITQCNDDVLPPPSHVSSPDLGEAITAAVDMSSMNLSIYNSATNPANILVDSTVSSPHDLQTRDIHDDWLIKRYAEIDRRYDVLESYTDIDVFEVGHELNI</sequence>
<evidence type="ECO:0000313" key="2">
    <source>
        <dbReference type="Proteomes" id="UP000294933"/>
    </source>
</evidence>
<gene>
    <name evidence="1" type="ORF">BD410DRAFT_901724</name>
</gene>
<evidence type="ECO:0000313" key="1">
    <source>
        <dbReference type="EMBL" id="TDL16916.1"/>
    </source>
</evidence>
<keyword evidence="2" id="KW-1185">Reference proteome</keyword>
<dbReference type="Proteomes" id="UP000294933">
    <property type="component" value="Unassembled WGS sequence"/>
</dbReference>
<proteinExistence type="predicted"/>
<dbReference type="VEuPathDB" id="FungiDB:BD410DRAFT_901724"/>
<name>A0A4Y7PPG2_9AGAM</name>
<reference evidence="1 2" key="1">
    <citation type="submission" date="2018-06" db="EMBL/GenBank/DDBJ databases">
        <title>A transcriptomic atlas of mushroom development highlights an independent origin of complex multicellularity.</title>
        <authorList>
            <consortium name="DOE Joint Genome Institute"/>
            <person name="Krizsan K."/>
            <person name="Almasi E."/>
            <person name="Merenyi Z."/>
            <person name="Sahu N."/>
            <person name="Viragh M."/>
            <person name="Koszo T."/>
            <person name="Mondo S."/>
            <person name="Kiss B."/>
            <person name="Balint B."/>
            <person name="Kues U."/>
            <person name="Barry K."/>
            <person name="Hegedus J.C."/>
            <person name="Henrissat B."/>
            <person name="Johnson J."/>
            <person name="Lipzen A."/>
            <person name="Ohm R."/>
            <person name="Nagy I."/>
            <person name="Pangilinan J."/>
            <person name="Yan J."/>
            <person name="Xiong Y."/>
            <person name="Grigoriev I.V."/>
            <person name="Hibbett D.S."/>
            <person name="Nagy L.G."/>
        </authorList>
    </citation>
    <scope>NUCLEOTIDE SEQUENCE [LARGE SCALE GENOMIC DNA]</scope>
    <source>
        <strain evidence="1 2">SZMC22713</strain>
    </source>
</reference>
<accession>A0A4Y7PPG2</accession>
<protein>
    <submittedName>
        <fullName evidence="1">Uncharacterized protein</fullName>
    </submittedName>
</protein>
<organism evidence="1 2">
    <name type="scientific">Rickenella mellea</name>
    <dbReference type="NCBI Taxonomy" id="50990"/>
    <lineage>
        <taxon>Eukaryota</taxon>
        <taxon>Fungi</taxon>
        <taxon>Dikarya</taxon>
        <taxon>Basidiomycota</taxon>
        <taxon>Agaricomycotina</taxon>
        <taxon>Agaricomycetes</taxon>
        <taxon>Hymenochaetales</taxon>
        <taxon>Rickenellaceae</taxon>
        <taxon>Rickenella</taxon>
    </lineage>
</organism>
<dbReference type="AlphaFoldDB" id="A0A4Y7PPG2"/>
<dbReference type="EMBL" id="ML170232">
    <property type="protein sequence ID" value="TDL16916.1"/>
    <property type="molecule type" value="Genomic_DNA"/>
</dbReference>